<reference evidence="1 2" key="1">
    <citation type="journal article" date="2011" name="PLoS Pathog.">
        <title>Dynamic evolution of pathogenicity revealed by sequencing and comparative genomics of 19 Pseudomonas syringae isolates.</title>
        <authorList>
            <person name="Baltrus D.A."/>
            <person name="Nishimura M.T."/>
            <person name="Romanchuk A."/>
            <person name="Chang J.H."/>
            <person name="Mukhtar M.S."/>
            <person name="Cherkis K."/>
            <person name="Roach J."/>
            <person name="Grant S.R."/>
            <person name="Jones C.D."/>
            <person name="Dangl J.L."/>
        </authorList>
    </citation>
    <scope>NUCLEOTIDE SEQUENCE [LARGE SCALE GENOMIC DNA]</scope>
    <source>
        <strain evidence="2">race 4</strain>
    </source>
</reference>
<dbReference type="Proteomes" id="UP000005466">
    <property type="component" value="Unassembled WGS sequence"/>
</dbReference>
<comment type="caution">
    <text evidence="1">The sequence shown here is derived from an EMBL/GenBank/DDBJ whole genome shotgun (WGS) entry which is preliminary data.</text>
</comment>
<dbReference type="HOGENOM" id="CLU_3321781_0_0_6"/>
<evidence type="ECO:0000313" key="2">
    <source>
        <dbReference type="Proteomes" id="UP000005466"/>
    </source>
</evidence>
<feature type="non-terminal residue" evidence="1">
    <location>
        <position position="39"/>
    </location>
</feature>
<dbReference type="AlphaFoldDB" id="F3CIQ5"/>
<sequence>MCMGFLPLIRSPELTSRHRGHALRVFNTLQPIIERKIDL</sequence>
<dbReference type="EMBL" id="ADWY01003653">
    <property type="protein sequence ID" value="EGH19147.1"/>
    <property type="molecule type" value="Genomic_DNA"/>
</dbReference>
<gene>
    <name evidence="1" type="ORF">Pgy4_39895</name>
</gene>
<accession>F3CIQ5</accession>
<protein>
    <submittedName>
        <fullName evidence="1">Uncharacterized protein</fullName>
    </submittedName>
</protein>
<evidence type="ECO:0000313" key="1">
    <source>
        <dbReference type="EMBL" id="EGH19147.1"/>
    </source>
</evidence>
<proteinExistence type="predicted"/>
<organism evidence="1 2">
    <name type="scientific">Pseudomonas savastanoi pv. glycinea str. race 4</name>
    <dbReference type="NCBI Taxonomy" id="875330"/>
    <lineage>
        <taxon>Bacteria</taxon>
        <taxon>Pseudomonadati</taxon>
        <taxon>Pseudomonadota</taxon>
        <taxon>Gammaproteobacteria</taxon>
        <taxon>Pseudomonadales</taxon>
        <taxon>Pseudomonadaceae</taxon>
        <taxon>Pseudomonas</taxon>
    </lineage>
</organism>
<name>F3CIQ5_PSESG</name>